<reference evidence="1" key="1">
    <citation type="submission" date="2020-03" db="EMBL/GenBank/DDBJ databases">
        <authorList>
            <person name="Weist P."/>
        </authorList>
    </citation>
    <scope>NUCLEOTIDE SEQUENCE</scope>
</reference>
<comment type="caution">
    <text evidence="1">The sequence shown here is derived from an EMBL/GenBank/DDBJ whole genome shotgun (WGS) entry which is preliminary data.</text>
</comment>
<evidence type="ECO:0000313" key="1">
    <source>
        <dbReference type="EMBL" id="CAB1416755.1"/>
    </source>
</evidence>
<proteinExistence type="predicted"/>
<dbReference type="EMBL" id="CADEAL010000224">
    <property type="protein sequence ID" value="CAB1416755.1"/>
    <property type="molecule type" value="Genomic_DNA"/>
</dbReference>
<gene>
    <name evidence="1" type="ORF">PLEPLA_LOCUS4546</name>
</gene>
<sequence>MGCKSFVVYDCESECTGSRAAAVSQPEHRLDTLKGGLIPYRLVYLKAVFDINASRGAFHFKCVRTSCRCHCRRGFELDQPWLLGVQRNHPAPFVRDVFSGQQLLRTGINETGGARRERARER</sequence>
<protein>
    <submittedName>
        <fullName evidence="1">Uncharacterized protein</fullName>
    </submittedName>
</protein>
<dbReference type="Proteomes" id="UP001153269">
    <property type="component" value="Unassembled WGS sequence"/>
</dbReference>
<organism evidence="1 2">
    <name type="scientific">Pleuronectes platessa</name>
    <name type="common">European plaice</name>
    <dbReference type="NCBI Taxonomy" id="8262"/>
    <lineage>
        <taxon>Eukaryota</taxon>
        <taxon>Metazoa</taxon>
        <taxon>Chordata</taxon>
        <taxon>Craniata</taxon>
        <taxon>Vertebrata</taxon>
        <taxon>Euteleostomi</taxon>
        <taxon>Actinopterygii</taxon>
        <taxon>Neopterygii</taxon>
        <taxon>Teleostei</taxon>
        <taxon>Neoteleostei</taxon>
        <taxon>Acanthomorphata</taxon>
        <taxon>Carangaria</taxon>
        <taxon>Pleuronectiformes</taxon>
        <taxon>Pleuronectoidei</taxon>
        <taxon>Pleuronectidae</taxon>
        <taxon>Pleuronectes</taxon>
    </lineage>
</organism>
<accession>A0A9N7TPL8</accession>
<name>A0A9N7TPL8_PLEPL</name>
<dbReference type="AlphaFoldDB" id="A0A9N7TPL8"/>
<evidence type="ECO:0000313" key="2">
    <source>
        <dbReference type="Proteomes" id="UP001153269"/>
    </source>
</evidence>
<keyword evidence="2" id="KW-1185">Reference proteome</keyword>